<proteinExistence type="inferred from homology"/>
<name>W9VKZ5_9EURO</name>
<comment type="similarity">
    <text evidence="1">Belongs to the isochorismatase family.</text>
</comment>
<gene>
    <name evidence="4" type="ORF">A1O5_13061</name>
</gene>
<evidence type="ECO:0000313" key="4">
    <source>
        <dbReference type="EMBL" id="EXJ53705.1"/>
    </source>
</evidence>
<dbReference type="OrthoDB" id="1739143at2759"/>
<comment type="caution">
    <text evidence="4">The sequence shown here is derived from an EMBL/GenBank/DDBJ whole genome shotgun (WGS) entry which is preliminary data.</text>
</comment>
<dbReference type="Pfam" id="PF00857">
    <property type="entry name" value="Isochorismatase"/>
    <property type="match status" value="1"/>
</dbReference>
<dbReference type="AlphaFoldDB" id="W9VKZ5"/>
<dbReference type="SUPFAM" id="SSF52499">
    <property type="entry name" value="Isochorismatase-like hydrolases"/>
    <property type="match status" value="1"/>
</dbReference>
<dbReference type="HOGENOM" id="CLU_068979_8_2_1"/>
<evidence type="ECO:0000256" key="2">
    <source>
        <dbReference type="ARBA" id="ARBA00022801"/>
    </source>
</evidence>
<dbReference type="InterPro" id="IPR036380">
    <property type="entry name" value="Isochorismatase-like_sf"/>
</dbReference>
<dbReference type="eggNOG" id="ENOG502S3VK">
    <property type="taxonomic scope" value="Eukaryota"/>
</dbReference>
<dbReference type="PANTHER" id="PTHR43540">
    <property type="entry name" value="PEROXYUREIDOACRYLATE/UREIDOACRYLATE AMIDOHYDROLASE-RELATED"/>
    <property type="match status" value="1"/>
</dbReference>
<dbReference type="GeneID" id="19197746"/>
<dbReference type="GO" id="GO:0016787">
    <property type="term" value="F:hydrolase activity"/>
    <property type="evidence" value="ECO:0007669"/>
    <property type="project" value="UniProtKB-KW"/>
</dbReference>
<dbReference type="Proteomes" id="UP000019471">
    <property type="component" value="Unassembled WGS sequence"/>
</dbReference>
<dbReference type="InterPro" id="IPR050272">
    <property type="entry name" value="Isochorismatase-like_hydrls"/>
</dbReference>
<dbReference type="RefSeq" id="XP_007751819.1">
    <property type="nucleotide sequence ID" value="XM_007753629.1"/>
</dbReference>
<reference evidence="4 5" key="1">
    <citation type="submission" date="2013-03" db="EMBL/GenBank/DDBJ databases">
        <title>The Genome Sequence of Cladophialophora psammophila CBS 110553.</title>
        <authorList>
            <consortium name="The Broad Institute Genomics Platform"/>
            <person name="Cuomo C."/>
            <person name="de Hoog S."/>
            <person name="Gorbushina A."/>
            <person name="Walker B."/>
            <person name="Young S.K."/>
            <person name="Zeng Q."/>
            <person name="Gargeya S."/>
            <person name="Fitzgerald M."/>
            <person name="Haas B."/>
            <person name="Abouelleil A."/>
            <person name="Allen A.W."/>
            <person name="Alvarado L."/>
            <person name="Arachchi H.M."/>
            <person name="Berlin A.M."/>
            <person name="Chapman S.B."/>
            <person name="Gainer-Dewar J."/>
            <person name="Goldberg J."/>
            <person name="Griggs A."/>
            <person name="Gujja S."/>
            <person name="Hansen M."/>
            <person name="Howarth C."/>
            <person name="Imamovic A."/>
            <person name="Ireland A."/>
            <person name="Larimer J."/>
            <person name="McCowan C."/>
            <person name="Murphy C."/>
            <person name="Pearson M."/>
            <person name="Poon T.W."/>
            <person name="Priest M."/>
            <person name="Roberts A."/>
            <person name="Saif S."/>
            <person name="Shea T."/>
            <person name="Sisk P."/>
            <person name="Sykes S."/>
            <person name="Wortman J."/>
            <person name="Nusbaum C."/>
            <person name="Birren B."/>
        </authorList>
    </citation>
    <scope>NUCLEOTIDE SEQUENCE [LARGE SCALE GENOMIC DNA]</scope>
    <source>
        <strain evidence="4 5">CBS 110553</strain>
    </source>
</reference>
<evidence type="ECO:0000313" key="5">
    <source>
        <dbReference type="Proteomes" id="UP000019471"/>
    </source>
</evidence>
<feature type="domain" description="Isochorismatase-like" evidence="3">
    <location>
        <begin position="4"/>
        <end position="178"/>
    </location>
</feature>
<sequence>MATTALLVCDIQNGIVERLKSQDTESFLRRLSQTIEAARKIGLNVIYVRVAFRPGFPEASPRNASLARVRAHGGFVEGDTSTDIHAAVAPQEGDILVTKRRVSALHGTDLDLILRSLDVKTLVISGLSTSGVVMSTVRQGADMDYKLVVLEDLCWDTEQDVHDAALKVIAKQAQVVRSVDWIAKLQ</sequence>
<organism evidence="4 5">
    <name type="scientific">Cladophialophora psammophila CBS 110553</name>
    <dbReference type="NCBI Taxonomy" id="1182543"/>
    <lineage>
        <taxon>Eukaryota</taxon>
        <taxon>Fungi</taxon>
        <taxon>Dikarya</taxon>
        <taxon>Ascomycota</taxon>
        <taxon>Pezizomycotina</taxon>
        <taxon>Eurotiomycetes</taxon>
        <taxon>Chaetothyriomycetidae</taxon>
        <taxon>Chaetothyriales</taxon>
        <taxon>Herpotrichiellaceae</taxon>
        <taxon>Cladophialophora</taxon>
    </lineage>
</organism>
<keyword evidence="5" id="KW-1185">Reference proteome</keyword>
<dbReference type="InterPro" id="IPR000868">
    <property type="entry name" value="Isochorismatase-like_dom"/>
</dbReference>
<dbReference type="PANTHER" id="PTHR43540:SF1">
    <property type="entry name" value="ISOCHORISMATASE HYDROLASE"/>
    <property type="match status" value="1"/>
</dbReference>
<accession>W9VKZ5</accession>
<keyword evidence="2" id="KW-0378">Hydrolase</keyword>
<evidence type="ECO:0000256" key="1">
    <source>
        <dbReference type="ARBA" id="ARBA00006336"/>
    </source>
</evidence>
<dbReference type="Gene3D" id="3.40.50.850">
    <property type="entry name" value="Isochorismatase-like"/>
    <property type="match status" value="1"/>
</dbReference>
<protein>
    <recommendedName>
        <fullName evidence="3">Isochorismatase-like domain-containing protein</fullName>
    </recommendedName>
</protein>
<dbReference type="CDD" id="cd00431">
    <property type="entry name" value="cysteine_hydrolases"/>
    <property type="match status" value="1"/>
</dbReference>
<evidence type="ECO:0000259" key="3">
    <source>
        <dbReference type="Pfam" id="PF00857"/>
    </source>
</evidence>
<dbReference type="EMBL" id="AMGX01000041">
    <property type="protein sequence ID" value="EXJ53705.1"/>
    <property type="molecule type" value="Genomic_DNA"/>
</dbReference>